<keyword evidence="2" id="KW-1133">Transmembrane helix</keyword>
<dbReference type="EMBL" id="JAFBIL020000001">
    <property type="protein sequence ID" value="MBZ2206068.1"/>
    <property type="molecule type" value="Genomic_DNA"/>
</dbReference>
<evidence type="ECO:0000259" key="3">
    <source>
        <dbReference type="Pfam" id="PF01478"/>
    </source>
</evidence>
<evidence type="ECO:0000313" key="5">
    <source>
        <dbReference type="Proteomes" id="UP000809349"/>
    </source>
</evidence>
<feature type="transmembrane region" description="Helical" evidence="2">
    <location>
        <begin position="53"/>
        <end position="74"/>
    </location>
</feature>
<dbReference type="GO" id="GO:0004190">
    <property type="term" value="F:aspartic-type endopeptidase activity"/>
    <property type="evidence" value="ECO:0007669"/>
    <property type="project" value="UniProtKB-EC"/>
</dbReference>
<accession>A0ABS7SIM9</accession>
<dbReference type="Pfam" id="PF01478">
    <property type="entry name" value="Peptidase_A24"/>
    <property type="match status" value="1"/>
</dbReference>
<feature type="transmembrane region" description="Helical" evidence="2">
    <location>
        <begin position="158"/>
        <end position="175"/>
    </location>
</feature>
<keyword evidence="2" id="KW-0812">Transmembrane</keyword>
<dbReference type="Gene3D" id="1.20.120.1220">
    <property type="match status" value="1"/>
</dbReference>
<dbReference type="EC" id="3.4.23.43" evidence="4"/>
<keyword evidence="5" id="KW-1185">Reference proteome</keyword>
<name>A0ABS7SIM9_9BURK</name>
<gene>
    <name evidence="4" type="ORF">I4X03_002210</name>
</gene>
<organism evidence="4 5">
    <name type="scientific">Massilia soli</name>
    <dbReference type="NCBI Taxonomy" id="2792854"/>
    <lineage>
        <taxon>Bacteria</taxon>
        <taxon>Pseudomonadati</taxon>
        <taxon>Pseudomonadota</taxon>
        <taxon>Betaproteobacteria</taxon>
        <taxon>Burkholderiales</taxon>
        <taxon>Oxalobacteraceae</taxon>
        <taxon>Telluria group</taxon>
        <taxon>Massilia</taxon>
    </lineage>
</organism>
<dbReference type="PANTHER" id="PTHR30487">
    <property type="entry name" value="TYPE 4 PREPILIN-LIKE PROTEINS LEADER PEPTIDE-PROCESSING ENZYME"/>
    <property type="match status" value="1"/>
</dbReference>
<reference evidence="4 5" key="2">
    <citation type="submission" date="2021-08" db="EMBL/GenBank/DDBJ databases">
        <title>Massilia sp. R798.</title>
        <authorList>
            <person name="Baek J.H."/>
            <person name="Jung H.S."/>
            <person name="Kim K.R."/>
            <person name="Jeon C.O."/>
        </authorList>
    </citation>
    <scope>NUCLEOTIDE SEQUENCE [LARGE SCALE GENOMIC DNA]</scope>
    <source>
        <strain evidence="4 5">R798</strain>
    </source>
</reference>
<dbReference type="InterPro" id="IPR050882">
    <property type="entry name" value="Prepilin_peptidase/N-MTase"/>
</dbReference>
<dbReference type="RefSeq" id="WP_223464947.1">
    <property type="nucleotide sequence ID" value="NZ_JAFBIL020000001.1"/>
</dbReference>
<evidence type="ECO:0000256" key="2">
    <source>
        <dbReference type="SAM" id="Phobius"/>
    </source>
</evidence>
<proteinExistence type="inferred from homology"/>
<comment type="caution">
    <text evidence="4">The sequence shown here is derived from an EMBL/GenBank/DDBJ whole genome shotgun (WGS) entry which is preliminary data.</text>
</comment>
<keyword evidence="4" id="KW-0378">Hydrolase</keyword>
<dbReference type="InterPro" id="IPR000045">
    <property type="entry name" value="Prepilin_IV_endopep_pep"/>
</dbReference>
<reference evidence="4 5" key="1">
    <citation type="submission" date="2021-01" db="EMBL/GenBank/DDBJ databases">
        <authorList>
            <person name="Ruan W."/>
            <person name="Khan S.A."/>
            <person name="Jeon C.O."/>
        </authorList>
    </citation>
    <scope>NUCLEOTIDE SEQUENCE [LARGE SCALE GENOMIC DNA]</scope>
    <source>
        <strain evidence="4 5">R798</strain>
    </source>
</reference>
<comment type="similarity">
    <text evidence="1">Belongs to the peptidase A24 family.</text>
</comment>
<keyword evidence="2" id="KW-0472">Membrane</keyword>
<evidence type="ECO:0000256" key="1">
    <source>
        <dbReference type="ARBA" id="ARBA00005801"/>
    </source>
</evidence>
<evidence type="ECO:0000313" key="4">
    <source>
        <dbReference type="EMBL" id="MBZ2206068.1"/>
    </source>
</evidence>
<feature type="domain" description="Prepilin type IV endopeptidase peptidase" evidence="3">
    <location>
        <begin position="10"/>
        <end position="113"/>
    </location>
</feature>
<feature type="transmembrane region" description="Helical" evidence="2">
    <location>
        <begin position="86"/>
        <end position="116"/>
    </location>
</feature>
<dbReference type="Proteomes" id="UP000809349">
    <property type="component" value="Unassembled WGS sequence"/>
</dbReference>
<protein>
    <submittedName>
        <fullName evidence="4">Prepilin peptidase</fullName>
        <ecNumber evidence="4">3.4.23.43</ecNumber>
    </submittedName>
</protein>
<dbReference type="PANTHER" id="PTHR30487:SF0">
    <property type="entry name" value="PREPILIN LEADER PEPTIDASE_N-METHYLTRANSFERASE-RELATED"/>
    <property type="match status" value="1"/>
</dbReference>
<sequence>MSNALYLDGFLIALVLAACLQDLAERKIPNRLVLCGLFCAGALHLNSATPFNIVAVGLAGSAVGLIAFLPLYLLRGMAAGDVKLMAMVGAFTGVELAMEIAIAAFCAGGVMALVMVAQNGRWRDFAANMRILLRPLYMRVLGMPYAREQLAGGSSVGGMPYGVAIASATCLMLWIRHG</sequence>